<dbReference type="Proteomes" id="UP001151699">
    <property type="component" value="Chromosome B"/>
</dbReference>
<dbReference type="Pfam" id="PF00293">
    <property type="entry name" value="NUDIX"/>
    <property type="match status" value="1"/>
</dbReference>
<keyword evidence="3" id="KW-0479">Metal-binding</keyword>
<dbReference type="PROSITE" id="PS51462">
    <property type="entry name" value="NUDIX"/>
    <property type="match status" value="1"/>
</dbReference>
<dbReference type="PANTHER" id="PTHR11383">
    <property type="entry name" value="NUCLEOSIDE DIPHOSPHATE-LINKED MOIETY X MOTIF 13"/>
    <property type="match status" value="1"/>
</dbReference>
<evidence type="ECO:0000256" key="5">
    <source>
        <dbReference type="ARBA" id="ARBA00022842"/>
    </source>
</evidence>
<dbReference type="InterPro" id="IPR049734">
    <property type="entry name" value="NudC-like_C"/>
</dbReference>
<comment type="caution">
    <text evidence="8">The sequence shown here is derived from an EMBL/GenBank/DDBJ whole genome shotgun (WGS) entry which is preliminary data.</text>
</comment>
<dbReference type="AlphaFoldDB" id="A0A9Q0S1P6"/>
<keyword evidence="5" id="KW-0460">Magnesium</keyword>
<dbReference type="InterPro" id="IPR015797">
    <property type="entry name" value="NUDIX_hydrolase-like_dom_sf"/>
</dbReference>
<dbReference type="OrthoDB" id="10249612at2759"/>
<dbReference type="PANTHER" id="PTHR11383:SF3">
    <property type="entry name" value="NAD(P)H PYROPHOSPHATASE NUDT13, MITOCHONDRIAL"/>
    <property type="match status" value="1"/>
</dbReference>
<dbReference type="GO" id="GO:0046872">
    <property type="term" value="F:metal ion binding"/>
    <property type="evidence" value="ECO:0007669"/>
    <property type="project" value="UniProtKB-KW"/>
</dbReference>
<sequence length="337" mass="38107">MSWSLSRMSRYVFQSKYLQQLKENDELCADVFEKSCYLMFAKDRPLLGASSNVASESAVLWTPFSETIPYCQDLKNTSVLLTIDESTEDTPLFACRIDDPSKADEIGDKFNANFTDMRMAIFTLPEEQCNIISRAFTLLNWNQKTNFCSNCASPLRRNVSGTLRACTKPCDPRKANIYPPTFPVAITRVTDQKDEKVLLVRQPQYPRGMYTCISGFMEAGETLEDSVRREIAEEAGIVIENVKYFQSQSWPLPQNSLMLGCTAVAMPGSEKLDIDKHELEMARWFSKAEVKAALERIKENPGLLIRNSTENLIVPPSGAVAHQLLQNWISNYSPSHL</sequence>
<name>A0A9Q0S1P6_9DIPT</name>
<dbReference type="GO" id="GO:0016787">
    <property type="term" value="F:hydrolase activity"/>
    <property type="evidence" value="ECO:0007669"/>
    <property type="project" value="UniProtKB-KW"/>
</dbReference>
<dbReference type="EC" id="3.6.1.22" evidence="2"/>
<comment type="cofactor">
    <cofactor evidence="1">
        <name>Mg(2+)</name>
        <dbReference type="ChEBI" id="CHEBI:18420"/>
    </cofactor>
</comment>
<keyword evidence="4" id="KW-0378">Hydrolase</keyword>
<keyword evidence="10" id="KW-1185">Reference proteome</keyword>
<dbReference type="InterPro" id="IPR000086">
    <property type="entry name" value="NUDIX_hydrolase_dom"/>
</dbReference>
<reference evidence="8" key="1">
    <citation type="submission" date="2022-07" db="EMBL/GenBank/DDBJ databases">
        <authorList>
            <person name="Trinca V."/>
            <person name="Uliana J.V.C."/>
            <person name="Torres T.T."/>
            <person name="Ward R.J."/>
            <person name="Monesi N."/>
        </authorList>
    </citation>
    <scope>NUCLEOTIDE SEQUENCE</scope>
    <source>
        <strain evidence="8">HSMRA1968</strain>
        <tissue evidence="8">Whole embryos</tissue>
    </source>
</reference>
<evidence type="ECO:0000256" key="3">
    <source>
        <dbReference type="ARBA" id="ARBA00022723"/>
    </source>
</evidence>
<proteinExistence type="predicted"/>
<organism evidence="8 10">
    <name type="scientific">Pseudolycoriella hygida</name>
    <dbReference type="NCBI Taxonomy" id="35572"/>
    <lineage>
        <taxon>Eukaryota</taxon>
        <taxon>Metazoa</taxon>
        <taxon>Ecdysozoa</taxon>
        <taxon>Arthropoda</taxon>
        <taxon>Hexapoda</taxon>
        <taxon>Insecta</taxon>
        <taxon>Pterygota</taxon>
        <taxon>Neoptera</taxon>
        <taxon>Endopterygota</taxon>
        <taxon>Diptera</taxon>
        <taxon>Nematocera</taxon>
        <taxon>Sciaroidea</taxon>
        <taxon>Sciaridae</taxon>
        <taxon>Pseudolycoriella</taxon>
    </lineage>
</organism>
<dbReference type="NCBIfam" id="NF001299">
    <property type="entry name" value="PRK00241.1"/>
    <property type="match status" value="1"/>
</dbReference>
<dbReference type="EMBL" id="WJQU01000002">
    <property type="protein sequence ID" value="KAJ6642385.1"/>
    <property type="molecule type" value="Genomic_DNA"/>
</dbReference>
<keyword evidence="6" id="KW-0520">NAD</keyword>
<dbReference type="SUPFAM" id="SSF55811">
    <property type="entry name" value="Nudix"/>
    <property type="match status" value="1"/>
</dbReference>
<feature type="domain" description="Nudix hydrolase" evidence="7">
    <location>
        <begin position="179"/>
        <end position="307"/>
    </location>
</feature>
<dbReference type="Gene3D" id="3.90.79.20">
    <property type="match status" value="1"/>
</dbReference>
<evidence type="ECO:0000259" key="7">
    <source>
        <dbReference type="PROSITE" id="PS51462"/>
    </source>
</evidence>
<evidence type="ECO:0000313" key="9">
    <source>
        <dbReference type="EMBL" id="KAJ6642385.1"/>
    </source>
</evidence>
<gene>
    <name evidence="8" type="primary">NUDT13_0</name>
    <name evidence="9" type="synonym">NUDT13_1</name>
    <name evidence="8" type="ORF">Bhyg_07124</name>
    <name evidence="9" type="ORF">Bhyg_07333</name>
</gene>
<evidence type="ECO:0000256" key="4">
    <source>
        <dbReference type="ARBA" id="ARBA00022801"/>
    </source>
</evidence>
<dbReference type="Gene3D" id="3.90.79.10">
    <property type="entry name" value="Nucleoside Triphosphate Pyrophosphohydrolase"/>
    <property type="match status" value="1"/>
</dbReference>
<accession>A0A9Q0S1P6</accession>
<dbReference type="CDD" id="cd03429">
    <property type="entry name" value="NUDIX_NADH_pyrophosphatase_Nudt13"/>
    <property type="match status" value="1"/>
</dbReference>
<evidence type="ECO:0000256" key="2">
    <source>
        <dbReference type="ARBA" id="ARBA00012381"/>
    </source>
</evidence>
<dbReference type="EMBL" id="WJQU01000002">
    <property type="protein sequence ID" value="KAJ6642177.1"/>
    <property type="molecule type" value="Genomic_DNA"/>
</dbReference>
<evidence type="ECO:0000256" key="1">
    <source>
        <dbReference type="ARBA" id="ARBA00001946"/>
    </source>
</evidence>
<evidence type="ECO:0000313" key="10">
    <source>
        <dbReference type="Proteomes" id="UP001151699"/>
    </source>
</evidence>
<evidence type="ECO:0000313" key="8">
    <source>
        <dbReference type="EMBL" id="KAJ6642177.1"/>
    </source>
</evidence>
<protein>
    <recommendedName>
        <fullName evidence="2">NAD(+) diphosphatase</fullName>
        <ecNumber evidence="2">3.6.1.22</ecNumber>
    </recommendedName>
</protein>
<evidence type="ECO:0000256" key="6">
    <source>
        <dbReference type="ARBA" id="ARBA00023027"/>
    </source>
</evidence>